<feature type="compositionally biased region" description="Basic and acidic residues" evidence="2">
    <location>
        <begin position="756"/>
        <end position="766"/>
    </location>
</feature>
<feature type="coiled-coil region" evidence="1">
    <location>
        <begin position="205"/>
        <end position="299"/>
    </location>
</feature>
<feature type="coiled-coil region" evidence="1">
    <location>
        <begin position="510"/>
        <end position="623"/>
    </location>
</feature>
<gene>
    <name evidence="3" type="ORF">P5673_011822</name>
</gene>
<sequence>MSHSCGDIRKEVQSLQKALNFEGDFSLHPNGLLSPLDDLMDEHGSGSVIDHLTDSGYSSRIYSQSSTNIQNGVHSRDPNLAYHSVSKQVGHNSPFSSQRLNSQGTSLNSSSFFERSLKSSLDESEAKRLLLLEKLREAHLTIQNQAEKLAEGESEICFLRCQLKSISIEQEGLQQEVDSLIMERKTLEFFKSQSLKNREEFLIRVNDLDKALQALTSKHTTLQTEAEKKEAVLQKIQRHAISLQKDNERLQEVNRGLTKELRCLGISGDQQESDASRQLKQVNKDYQKVLEQMAVMKHQLSENLKVQKKAKSIQEKLSQEIIQIRMERDIECGKVIVLEEEIQHHQRNYNNLIKEQERLLKDKAEQDQRLQREIQERLGLKMVNDLLKEESAHVKEAFQKLEEFTGSMDHRAKELSQNQQETPLGKDEKASFKNGYSDLLSKIAKAERDSADLESQLSSLHEANKMLKTEKETLETQLQFAKMQESNFTSQQLSKSRELKTENDSLKLSLNTISKRNNELEKVLECHNEETKSLQQKIKELSHSATESPKKETFRILQDEVDKIKKTVTRLEAEKVDLISRVSKMHNEQGEWCLQKSELEMSLAELNAENTQLRSQLQSTKESFDEVCLELETVKSELSKVWRILEEKEKVLEHRVQDVHKEKRQSRKLTEELAKLRKDYAELTTKTASRSQMICTLRDELSRSCQEIIKLETDPCSTQQKCITLEKLTLKEKKSSAGLKRRRSDGDISSNYFKSSQERNETKKLTTENTQLKQRIEEVMAERDSVLQDAQDLLNGMQQLKEAFEEELEIELERERANYEKEKNLFQIALEKNTDKEQFGVNSMMETEITQLTEEKNALEVKSKNLECERDELRNQVEELCRMRTAAEEKAVQVDTALSPRKRDNKQTMRKRSKSVDVIAHPYVINQEKK</sequence>
<evidence type="ECO:0000313" key="3">
    <source>
        <dbReference type="EMBL" id="KAK2564395.1"/>
    </source>
</evidence>
<reference evidence="3" key="2">
    <citation type="journal article" date="2023" name="Science">
        <title>Genomic signatures of disease resistance in endangered staghorn corals.</title>
        <authorList>
            <person name="Vollmer S.V."/>
            <person name="Selwyn J.D."/>
            <person name="Despard B.A."/>
            <person name="Roesel C.L."/>
        </authorList>
    </citation>
    <scope>NUCLEOTIDE SEQUENCE</scope>
    <source>
        <strain evidence="3">K2</strain>
    </source>
</reference>
<feature type="coiled-coil region" evidence="1">
    <location>
        <begin position="659"/>
        <end position="686"/>
    </location>
</feature>
<keyword evidence="4" id="KW-1185">Reference proteome</keyword>
<accession>A0AAD9V886</accession>
<feature type="coiled-coil region" evidence="1">
    <location>
        <begin position="436"/>
        <end position="484"/>
    </location>
</feature>
<dbReference type="AlphaFoldDB" id="A0AAD9V886"/>
<comment type="caution">
    <text evidence="3">The sequence shown here is derived from an EMBL/GenBank/DDBJ whole genome shotgun (WGS) entry which is preliminary data.</text>
</comment>
<evidence type="ECO:0000313" key="4">
    <source>
        <dbReference type="Proteomes" id="UP001249851"/>
    </source>
</evidence>
<organism evidence="3 4">
    <name type="scientific">Acropora cervicornis</name>
    <name type="common">Staghorn coral</name>
    <dbReference type="NCBI Taxonomy" id="6130"/>
    <lineage>
        <taxon>Eukaryota</taxon>
        <taxon>Metazoa</taxon>
        <taxon>Cnidaria</taxon>
        <taxon>Anthozoa</taxon>
        <taxon>Hexacorallia</taxon>
        <taxon>Scleractinia</taxon>
        <taxon>Astrocoeniina</taxon>
        <taxon>Acroporidae</taxon>
        <taxon>Acropora</taxon>
    </lineage>
</organism>
<name>A0AAD9V886_ACRCE</name>
<evidence type="ECO:0000256" key="2">
    <source>
        <dbReference type="SAM" id="MobiDB-lite"/>
    </source>
</evidence>
<protein>
    <submittedName>
        <fullName evidence="3">Uncharacterized protein</fullName>
    </submittedName>
</protein>
<reference evidence="3" key="1">
    <citation type="journal article" date="2023" name="G3 (Bethesda)">
        <title>Whole genome assembly and annotation of the endangered Caribbean coral Acropora cervicornis.</title>
        <authorList>
            <person name="Selwyn J.D."/>
            <person name="Vollmer S.V."/>
        </authorList>
    </citation>
    <scope>NUCLEOTIDE SEQUENCE</scope>
    <source>
        <strain evidence="3">K2</strain>
    </source>
</reference>
<dbReference type="EMBL" id="JARQWQ010000022">
    <property type="protein sequence ID" value="KAK2564395.1"/>
    <property type="molecule type" value="Genomic_DNA"/>
</dbReference>
<evidence type="ECO:0000256" key="1">
    <source>
        <dbReference type="SAM" id="Coils"/>
    </source>
</evidence>
<dbReference type="Proteomes" id="UP001249851">
    <property type="component" value="Unassembled WGS sequence"/>
</dbReference>
<proteinExistence type="predicted"/>
<feature type="region of interest" description="Disordered" evidence="2">
    <location>
        <begin position="736"/>
        <end position="768"/>
    </location>
</feature>
<keyword evidence="1" id="KW-0175">Coiled coil</keyword>
<feature type="region of interest" description="Disordered" evidence="2">
    <location>
        <begin position="892"/>
        <end position="917"/>
    </location>
</feature>
<feature type="coiled-coil region" evidence="1">
    <location>
        <begin position="335"/>
        <end position="376"/>
    </location>
</feature>